<dbReference type="Proteomes" id="UP000034601">
    <property type="component" value="Unassembled WGS sequence"/>
</dbReference>
<name>A0A0G0X6J1_9BACT</name>
<protein>
    <submittedName>
        <fullName evidence="1">Uncharacterized protein</fullName>
    </submittedName>
</protein>
<evidence type="ECO:0000313" key="1">
    <source>
        <dbReference type="EMBL" id="KKR83247.1"/>
    </source>
</evidence>
<accession>A0A0G0X6J1</accession>
<comment type="caution">
    <text evidence="1">The sequence shown here is derived from an EMBL/GenBank/DDBJ whole genome shotgun (WGS) entry which is preliminary data.</text>
</comment>
<dbReference type="AlphaFoldDB" id="A0A0G0X6J1"/>
<gene>
    <name evidence="1" type="ORF">UU29_C0007G0117</name>
</gene>
<reference evidence="1 2" key="1">
    <citation type="journal article" date="2015" name="Nature">
        <title>rRNA introns, odd ribosomes, and small enigmatic genomes across a large radiation of phyla.</title>
        <authorList>
            <person name="Brown C.T."/>
            <person name="Hug L.A."/>
            <person name="Thomas B.C."/>
            <person name="Sharon I."/>
            <person name="Castelle C.J."/>
            <person name="Singh A."/>
            <person name="Wilkins M.J."/>
            <person name="Williams K.H."/>
            <person name="Banfield J.F."/>
        </authorList>
    </citation>
    <scope>NUCLEOTIDE SEQUENCE [LARGE SCALE GENOMIC DNA]</scope>
</reference>
<organism evidence="1 2">
    <name type="scientific">Candidatus Daviesbacteria bacterium GW2011_GWA2_40_9</name>
    <dbReference type="NCBI Taxonomy" id="1618424"/>
    <lineage>
        <taxon>Bacteria</taxon>
        <taxon>Candidatus Daviesiibacteriota</taxon>
    </lineage>
</organism>
<evidence type="ECO:0000313" key="2">
    <source>
        <dbReference type="Proteomes" id="UP000034601"/>
    </source>
</evidence>
<sequence length="229" mass="26583">MSWAEYHRFVKNPVSFQDQEFYYRRAISHLQTLLPGLLPQGCPSTFVLGGFHSFKTATAFKNFCASIHPNSEDKHVFLDMNEAPLALLDPQTYPYRVQAKLEEDLSSVIPGIDLLALDFTLNFMDQRQIRRFSSHIGSSLNRNGLILASIEPPILFSFLTEKMRRLQNHVSFHLYSIKSLQRLVEPHLKVALSADYRLYPMNFFSLVALVRRDSDLEEDLQPPFFYDRH</sequence>
<proteinExistence type="predicted"/>
<dbReference type="EMBL" id="LCAB01000007">
    <property type="protein sequence ID" value="KKR83247.1"/>
    <property type="molecule type" value="Genomic_DNA"/>
</dbReference>